<name>A0A1G8TRY7_9BACL</name>
<dbReference type="OrthoDB" id="9793824at2"/>
<comment type="subcellular location">
    <subcellularLocation>
        <location evidence="1">Cell membrane</location>
        <topology evidence="1">Multi-pass membrane protein</topology>
    </subcellularLocation>
</comment>
<evidence type="ECO:0000256" key="5">
    <source>
        <dbReference type="ARBA" id="ARBA00023136"/>
    </source>
</evidence>
<dbReference type="InterPro" id="IPR010432">
    <property type="entry name" value="RDD"/>
</dbReference>
<feature type="transmembrane region" description="Helical" evidence="6">
    <location>
        <begin position="140"/>
        <end position="159"/>
    </location>
</feature>
<proteinExistence type="predicted"/>
<evidence type="ECO:0000313" key="9">
    <source>
        <dbReference type="Proteomes" id="UP000199050"/>
    </source>
</evidence>
<keyword evidence="9" id="KW-1185">Reference proteome</keyword>
<dbReference type="AlphaFoldDB" id="A0A1G8TRY7"/>
<feature type="transmembrane region" description="Helical" evidence="6">
    <location>
        <begin position="99"/>
        <end position="120"/>
    </location>
</feature>
<evidence type="ECO:0000256" key="6">
    <source>
        <dbReference type="SAM" id="Phobius"/>
    </source>
</evidence>
<dbReference type="STRING" id="1174501.SAMN05216192_11760"/>
<feature type="domain" description="RDD" evidence="7">
    <location>
        <begin position="14"/>
        <end position="170"/>
    </location>
</feature>
<dbReference type="Pfam" id="PF06271">
    <property type="entry name" value="RDD"/>
    <property type="match status" value="1"/>
</dbReference>
<gene>
    <name evidence="8" type="ORF">SAMN05216192_11760</name>
</gene>
<accession>A0A1G8TRY7</accession>
<feature type="transmembrane region" description="Helical" evidence="6">
    <location>
        <begin position="21"/>
        <end position="43"/>
    </location>
</feature>
<dbReference type="RefSeq" id="WP_090715468.1">
    <property type="nucleotide sequence ID" value="NZ_CBCSKY010000024.1"/>
</dbReference>
<evidence type="ECO:0000256" key="3">
    <source>
        <dbReference type="ARBA" id="ARBA00022692"/>
    </source>
</evidence>
<keyword evidence="4 6" id="KW-1133">Transmembrane helix</keyword>
<protein>
    <submittedName>
        <fullName evidence="8">RDD family protein</fullName>
    </submittedName>
</protein>
<sequence>MEQDITERLAESDYVGFWRRVLISILDFLILALPIYFINRWAVSAAERYQSGIPLWIEWALISLFHIVLVAKYGGTPGRLLMKTRIVNMHGGRPSLKQAVIRYSFLLVNTLLAVIVTAGDGTLSRLPEAYANWAPLASDLTGFLALIIIIDCLFIVFSMRNRALHDMMAGTYVVNQSALLDECYGAGKDNE</sequence>
<evidence type="ECO:0000256" key="1">
    <source>
        <dbReference type="ARBA" id="ARBA00004651"/>
    </source>
</evidence>
<dbReference type="InterPro" id="IPR051791">
    <property type="entry name" value="Pra-immunoreactive"/>
</dbReference>
<reference evidence="9" key="1">
    <citation type="submission" date="2016-10" db="EMBL/GenBank/DDBJ databases">
        <authorList>
            <person name="Varghese N."/>
            <person name="Submissions S."/>
        </authorList>
    </citation>
    <scope>NUCLEOTIDE SEQUENCE [LARGE SCALE GENOMIC DNA]</scope>
    <source>
        <strain evidence="9">CGMCC 1.11012</strain>
    </source>
</reference>
<dbReference type="Proteomes" id="UP000199050">
    <property type="component" value="Unassembled WGS sequence"/>
</dbReference>
<dbReference type="PANTHER" id="PTHR36115">
    <property type="entry name" value="PROLINE-RICH ANTIGEN HOMOLOG-RELATED"/>
    <property type="match status" value="1"/>
</dbReference>
<evidence type="ECO:0000259" key="7">
    <source>
        <dbReference type="Pfam" id="PF06271"/>
    </source>
</evidence>
<evidence type="ECO:0000256" key="4">
    <source>
        <dbReference type="ARBA" id="ARBA00022989"/>
    </source>
</evidence>
<dbReference type="PANTHER" id="PTHR36115:SF4">
    <property type="entry name" value="MEMBRANE PROTEIN"/>
    <property type="match status" value="1"/>
</dbReference>
<dbReference type="GO" id="GO:0005886">
    <property type="term" value="C:plasma membrane"/>
    <property type="evidence" value="ECO:0007669"/>
    <property type="project" value="UniProtKB-SubCell"/>
</dbReference>
<organism evidence="8 9">
    <name type="scientific">Paenibacillus typhae</name>
    <dbReference type="NCBI Taxonomy" id="1174501"/>
    <lineage>
        <taxon>Bacteria</taxon>
        <taxon>Bacillati</taxon>
        <taxon>Bacillota</taxon>
        <taxon>Bacilli</taxon>
        <taxon>Bacillales</taxon>
        <taxon>Paenibacillaceae</taxon>
        <taxon>Paenibacillus</taxon>
    </lineage>
</organism>
<keyword evidence="5 6" id="KW-0472">Membrane</keyword>
<evidence type="ECO:0000256" key="2">
    <source>
        <dbReference type="ARBA" id="ARBA00022475"/>
    </source>
</evidence>
<evidence type="ECO:0000313" key="8">
    <source>
        <dbReference type="EMBL" id="SDJ44207.1"/>
    </source>
</evidence>
<feature type="transmembrane region" description="Helical" evidence="6">
    <location>
        <begin position="55"/>
        <end position="75"/>
    </location>
</feature>
<keyword evidence="2" id="KW-1003">Cell membrane</keyword>
<keyword evidence="3 6" id="KW-0812">Transmembrane</keyword>
<dbReference type="EMBL" id="FNDX01000017">
    <property type="protein sequence ID" value="SDJ44207.1"/>
    <property type="molecule type" value="Genomic_DNA"/>
</dbReference>